<proteinExistence type="inferred from homology"/>
<keyword evidence="4" id="KW-0004">4Fe-4S</keyword>
<reference evidence="14 15" key="1">
    <citation type="journal article" date="2017" name="Mol. Biol. Evol.">
        <title>The 4-celled Tetrabaena socialis nuclear genome reveals the essential components for genetic control of cell number at the origin of multicellularity in the volvocine lineage.</title>
        <authorList>
            <person name="Featherston J."/>
            <person name="Arakaki Y."/>
            <person name="Hanschen E.R."/>
            <person name="Ferris P.J."/>
            <person name="Michod R.E."/>
            <person name="Olson B.J.S.C."/>
            <person name="Nozaki H."/>
            <person name="Durand P.M."/>
        </authorList>
    </citation>
    <scope>NUCLEOTIDE SEQUENCE [LARGE SCALE GENOMIC DNA]</scope>
    <source>
        <strain evidence="14 15">NIES-571</strain>
    </source>
</reference>
<dbReference type="Proteomes" id="UP000236333">
    <property type="component" value="Unassembled WGS sequence"/>
</dbReference>
<dbReference type="SUPFAM" id="SSF53335">
    <property type="entry name" value="S-adenosyl-L-methionine-dependent methyltransferases"/>
    <property type="match status" value="1"/>
</dbReference>
<dbReference type="GO" id="GO:0016226">
    <property type="term" value="P:iron-sulfur cluster assembly"/>
    <property type="evidence" value="ECO:0007669"/>
    <property type="project" value="InterPro"/>
</dbReference>
<gene>
    <name evidence="14" type="ORF">TSOC_009499</name>
</gene>
<dbReference type="AlphaFoldDB" id="A0A2J7ZVQ8"/>
<organism evidence="14 15">
    <name type="scientific">Tetrabaena socialis</name>
    <dbReference type="NCBI Taxonomy" id="47790"/>
    <lineage>
        <taxon>Eukaryota</taxon>
        <taxon>Viridiplantae</taxon>
        <taxon>Chlorophyta</taxon>
        <taxon>core chlorophytes</taxon>
        <taxon>Chlorophyceae</taxon>
        <taxon>CS clade</taxon>
        <taxon>Chlamydomonadales</taxon>
        <taxon>Tetrabaenaceae</taxon>
        <taxon>Tetrabaena</taxon>
    </lineage>
</organism>
<feature type="domain" description="Anamorsin N-terminal" evidence="13">
    <location>
        <begin position="41"/>
        <end position="116"/>
    </location>
</feature>
<dbReference type="OrthoDB" id="311633at2759"/>
<evidence type="ECO:0000256" key="11">
    <source>
        <dbReference type="SAM" id="SignalP"/>
    </source>
</evidence>
<comment type="cofactor">
    <cofactor evidence="1">
        <name>[4Fe-4S] cluster</name>
        <dbReference type="ChEBI" id="CHEBI:49883"/>
    </cofactor>
</comment>
<keyword evidence="8" id="KW-0408">Iron</keyword>
<comment type="similarity">
    <text evidence="3">Belongs to the anamorsin family.</text>
</comment>
<keyword evidence="15" id="KW-1185">Reference proteome</keyword>
<comment type="subcellular location">
    <subcellularLocation>
        <location evidence="2">Cytoplasm</location>
    </subcellularLocation>
</comment>
<dbReference type="InterPro" id="IPR049011">
    <property type="entry name" value="Anamorsin_N_metazoan"/>
</dbReference>
<evidence type="ECO:0000259" key="13">
    <source>
        <dbReference type="Pfam" id="PF20922"/>
    </source>
</evidence>
<sequence>MAAACFVSGTAPGAALSALLGLGLPQVSLSTLELVCCEQQQQPQTSKYNVALAASCSPHSRDALARVARSMAPGGRLYVYEGSATAAEASSREESLRKDLLLSGFTDAQAVSSSGTAPPAVWCYLGDAFRCGTCPYRGLPTFEPGQKIQLGASMLAMDA</sequence>
<dbReference type="GO" id="GO:0005737">
    <property type="term" value="C:cytoplasm"/>
    <property type="evidence" value="ECO:0007669"/>
    <property type="project" value="UniProtKB-SubCell"/>
</dbReference>
<feature type="domain" description="Anamorsin C-terminal" evidence="12">
    <location>
        <begin position="118"/>
        <end position="150"/>
    </location>
</feature>
<evidence type="ECO:0000313" key="15">
    <source>
        <dbReference type="Proteomes" id="UP000236333"/>
    </source>
</evidence>
<dbReference type="GO" id="GO:0051537">
    <property type="term" value="F:2 iron, 2 sulfur cluster binding"/>
    <property type="evidence" value="ECO:0007669"/>
    <property type="project" value="UniProtKB-KW"/>
</dbReference>
<evidence type="ECO:0000256" key="5">
    <source>
        <dbReference type="ARBA" id="ARBA00022490"/>
    </source>
</evidence>
<evidence type="ECO:0000256" key="7">
    <source>
        <dbReference type="ARBA" id="ARBA00022723"/>
    </source>
</evidence>
<dbReference type="Pfam" id="PF05093">
    <property type="entry name" value="CIAPIN1"/>
    <property type="match status" value="1"/>
</dbReference>
<keyword evidence="11" id="KW-0732">Signal</keyword>
<dbReference type="PANTHER" id="PTHR13273">
    <property type="entry name" value="ANAMORSIN"/>
    <property type="match status" value="1"/>
</dbReference>
<dbReference type="InterPro" id="IPR007785">
    <property type="entry name" value="Anamorsin"/>
</dbReference>
<comment type="caution">
    <text evidence="14">The sequence shown here is derived from an EMBL/GenBank/DDBJ whole genome shotgun (WGS) entry which is preliminary data.</text>
</comment>
<keyword evidence="6" id="KW-0001">2Fe-2S</keyword>
<accession>A0A2J7ZVQ8</accession>
<dbReference type="InterPro" id="IPR046408">
    <property type="entry name" value="CIAPIN1"/>
</dbReference>
<dbReference type="GO" id="GO:0051539">
    <property type="term" value="F:4 iron, 4 sulfur cluster binding"/>
    <property type="evidence" value="ECO:0007669"/>
    <property type="project" value="UniProtKB-KW"/>
</dbReference>
<dbReference type="GO" id="GO:0046872">
    <property type="term" value="F:metal ion binding"/>
    <property type="evidence" value="ECO:0007669"/>
    <property type="project" value="UniProtKB-KW"/>
</dbReference>
<dbReference type="Gene3D" id="3.40.50.150">
    <property type="entry name" value="Vaccinia Virus protein VP39"/>
    <property type="match status" value="1"/>
</dbReference>
<dbReference type="EMBL" id="PGGS01000396">
    <property type="protein sequence ID" value="PNH04350.1"/>
    <property type="molecule type" value="Genomic_DNA"/>
</dbReference>
<evidence type="ECO:0000256" key="9">
    <source>
        <dbReference type="ARBA" id="ARBA00023014"/>
    </source>
</evidence>
<evidence type="ECO:0000256" key="2">
    <source>
        <dbReference type="ARBA" id="ARBA00004496"/>
    </source>
</evidence>
<keyword evidence="10" id="KW-0496">Mitochondrion</keyword>
<dbReference type="PANTHER" id="PTHR13273:SF14">
    <property type="entry name" value="ANAMORSIN"/>
    <property type="match status" value="1"/>
</dbReference>
<keyword evidence="5" id="KW-0963">Cytoplasm</keyword>
<dbReference type="Pfam" id="PF20922">
    <property type="entry name" value="Anamorsin_N"/>
    <property type="match status" value="1"/>
</dbReference>
<evidence type="ECO:0000256" key="8">
    <source>
        <dbReference type="ARBA" id="ARBA00023004"/>
    </source>
</evidence>
<evidence type="ECO:0000256" key="4">
    <source>
        <dbReference type="ARBA" id="ARBA00022485"/>
    </source>
</evidence>
<feature type="chain" id="PRO_5014317201" evidence="11">
    <location>
        <begin position="31"/>
        <end position="159"/>
    </location>
</feature>
<evidence type="ECO:0000256" key="1">
    <source>
        <dbReference type="ARBA" id="ARBA00001966"/>
    </source>
</evidence>
<keyword evidence="9" id="KW-0411">Iron-sulfur</keyword>
<evidence type="ECO:0000313" key="14">
    <source>
        <dbReference type="EMBL" id="PNH04350.1"/>
    </source>
</evidence>
<evidence type="ECO:0000259" key="12">
    <source>
        <dbReference type="Pfam" id="PF05093"/>
    </source>
</evidence>
<evidence type="ECO:0000256" key="6">
    <source>
        <dbReference type="ARBA" id="ARBA00022714"/>
    </source>
</evidence>
<evidence type="ECO:0000256" key="3">
    <source>
        <dbReference type="ARBA" id="ARBA00008169"/>
    </source>
</evidence>
<keyword evidence="7" id="KW-0479">Metal-binding</keyword>
<feature type="signal peptide" evidence="11">
    <location>
        <begin position="1"/>
        <end position="30"/>
    </location>
</feature>
<evidence type="ECO:0000256" key="10">
    <source>
        <dbReference type="ARBA" id="ARBA00023128"/>
    </source>
</evidence>
<name>A0A2J7ZVQ8_9CHLO</name>
<dbReference type="InterPro" id="IPR029063">
    <property type="entry name" value="SAM-dependent_MTases_sf"/>
</dbReference>
<protein>
    <submittedName>
        <fullName evidence="14">Anamorsin</fullName>
    </submittedName>
</protein>